<dbReference type="Gene3D" id="1.20.1600.10">
    <property type="entry name" value="Outer membrane efflux proteins (OEP)"/>
    <property type="match status" value="1"/>
</dbReference>
<dbReference type="PROSITE" id="PS51257">
    <property type="entry name" value="PROKAR_LIPOPROTEIN"/>
    <property type="match status" value="1"/>
</dbReference>
<dbReference type="Gene3D" id="2.20.200.10">
    <property type="entry name" value="Outer membrane efflux proteins (OEP)"/>
    <property type="match status" value="1"/>
</dbReference>
<reference evidence="3 4" key="1">
    <citation type="submission" date="2019-03" db="EMBL/GenBank/DDBJ databases">
        <title>Freshwater and sediment microbial communities from various areas in North America, analyzing microbe dynamics in response to fracking.</title>
        <authorList>
            <person name="Lamendella R."/>
        </authorList>
    </citation>
    <scope>NUCLEOTIDE SEQUENCE [LARGE SCALE GENOMIC DNA]</scope>
    <source>
        <strain evidence="3 4">18_TX</strain>
    </source>
</reference>
<organism evidence="3 4">
    <name type="scientific">Idiomarina aquatica</name>
    <dbReference type="NCBI Taxonomy" id="1327752"/>
    <lineage>
        <taxon>Bacteria</taxon>
        <taxon>Pseudomonadati</taxon>
        <taxon>Pseudomonadota</taxon>
        <taxon>Gammaproteobacteria</taxon>
        <taxon>Alteromonadales</taxon>
        <taxon>Idiomarinaceae</taxon>
        <taxon>Idiomarina</taxon>
    </lineage>
</organism>
<gene>
    <name evidence="3" type="ORF">DEU29_1232</name>
</gene>
<keyword evidence="4" id="KW-1185">Reference proteome</keyword>
<keyword evidence="2" id="KW-0449">Lipoprotein</keyword>
<accession>A0A4R6NWY3</accession>
<dbReference type="NCBIfam" id="TIGR01845">
    <property type="entry name" value="outer_NodT"/>
    <property type="match status" value="1"/>
</dbReference>
<name>A0A4R6NWY3_9GAMM</name>
<comment type="subcellular location">
    <subcellularLocation>
        <location evidence="2">Cell outer membrane</location>
        <topology evidence="2">Lipid-anchor</topology>
    </subcellularLocation>
</comment>
<dbReference type="SUPFAM" id="SSF56954">
    <property type="entry name" value="Outer membrane efflux proteins (OEP)"/>
    <property type="match status" value="1"/>
</dbReference>
<keyword evidence="2" id="KW-0732">Signal</keyword>
<feature type="signal peptide" evidence="2">
    <location>
        <begin position="1"/>
        <end position="18"/>
    </location>
</feature>
<keyword evidence="2" id="KW-1134">Transmembrane beta strand</keyword>
<feature type="chain" id="PRO_5021035956" evidence="2">
    <location>
        <begin position="19"/>
        <end position="483"/>
    </location>
</feature>
<dbReference type="PANTHER" id="PTHR30203">
    <property type="entry name" value="OUTER MEMBRANE CATION EFFLUX PROTEIN"/>
    <property type="match status" value="1"/>
</dbReference>
<dbReference type="OrthoDB" id="9770517at2"/>
<dbReference type="Pfam" id="PF02321">
    <property type="entry name" value="OEP"/>
    <property type="match status" value="2"/>
</dbReference>
<comment type="similarity">
    <text evidence="1 2">Belongs to the outer membrane factor (OMF) (TC 1.B.17) family.</text>
</comment>
<keyword evidence="2" id="KW-0472">Membrane</keyword>
<evidence type="ECO:0000256" key="2">
    <source>
        <dbReference type="RuleBase" id="RU362097"/>
    </source>
</evidence>
<dbReference type="AlphaFoldDB" id="A0A4R6NWY3"/>
<dbReference type="GO" id="GO:0015562">
    <property type="term" value="F:efflux transmembrane transporter activity"/>
    <property type="evidence" value="ECO:0007669"/>
    <property type="project" value="InterPro"/>
</dbReference>
<evidence type="ECO:0000256" key="1">
    <source>
        <dbReference type="ARBA" id="ARBA00007613"/>
    </source>
</evidence>
<keyword evidence="2" id="KW-0564">Palmitate</keyword>
<dbReference type="RefSeq" id="WP_133540652.1">
    <property type="nucleotide sequence ID" value="NZ_SNXI01000023.1"/>
</dbReference>
<dbReference type="Proteomes" id="UP000295531">
    <property type="component" value="Unassembled WGS sequence"/>
</dbReference>
<sequence length="483" mass="52945">MHKTLVAAVIALALSACTMGPNYQHQQIAVEDDWPEQVEQSNRLAKNWQDWWTQFNDPTLNALVEHALDENLELQLQLQRIEQARAQLGLSDAEFWPSLGGQAEATRQQQPRAILPIEIGGGAPRNEFTVAGTLSYEIDLWGRLRREREAANAQLDESVYGLEAVRLSIIGEVVSTYFNLRSLEQQQALAEETLASYLESLHVIELRYRSGAEDALGVRQARAAAASARAILPDLQEAAETTRSALAILVGFSAQELTQVFDFGDTKLTDLKLPDALPRLMPSELLQRRPDVRAAESYLIAANAQVGAAQASRWPSLNLSGLIGSSALQTSDLFEGAAQSWSIGGNLAGPILDFGRGRANVENAEALKAQAEIEYQMAVTSAFRDTRDALSMHRYAQKRVEAIQNQVKAIGQAVEMAEFQYDAGAIGIFELLNSRRELLQAKLTLSEAYAQRLLASANLFKAMGGGWQDPQPSTLTNQEGGES</sequence>
<proteinExistence type="inferred from homology"/>
<dbReference type="GO" id="GO:0009279">
    <property type="term" value="C:cell outer membrane"/>
    <property type="evidence" value="ECO:0007669"/>
    <property type="project" value="UniProtKB-SubCell"/>
</dbReference>
<dbReference type="EMBL" id="SNXI01000023">
    <property type="protein sequence ID" value="TDP28181.1"/>
    <property type="molecule type" value="Genomic_DNA"/>
</dbReference>
<dbReference type="InterPro" id="IPR010131">
    <property type="entry name" value="MdtP/NodT-like"/>
</dbReference>
<dbReference type="InterPro" id="IPR003423">
    <property type="entry name" value="OMP_efflux"/>
</dbReference>
<evidence type="ECO:0000313" key="3">
    <source>
        <dbReference type="EMBL" id="TDP28181.1"/>
    </source>
</evidence>
<evidence type="ECO:0000313" key="4">
    <source>
        <dbReference type="Proteomes" id="UP000295531"/>
    </source>
</evidence>
<protein>
    <submittedName>
        <fullName evidence="3">Multidrug efflux system outer membrane protein</fullName>
    </submittedName>
</protein>
<keyword evidence="2" id="KW-0812">Transmembrane</keyword>
<comment type="caution">
    <text evidence="3">The sequence shown here is derived from an EMBL/GenBank/DDBJ whole genome shotgun (WGS) entry which is preliminary data.</text>
</comment>